<proteinExistence type="predicted"/>
<name>A0ABR2R7M4_9ROSI</name>
<dbReference type="Proteomes" id="UP001396334">
    <property type="component" value="Unassembled WGS sequence"/>
</dbReference>
<feature type="compositionally biased region" description="Low complexity" evidence="1">
    <location>
        <begin position="131"/>
        <end position="144"/>
    </location>
</feature>
<evidence type="ECO:0000256" key="1">
    <source>
        <dbReference type="SAM" id="MobiDB-lite"/>
    </source>
</evidence>
<sequence>MENLIRPYDMEYMRMAMLKHEETFKQQVYELHRLYGIQKTLMKSIESGSPNGSFSMKNNYHHGNTNMPHNSRIRLGLEHPAAEADHQGYNDTESDHRRNTMLEAIDESQIELTLGPTKYTPRTKHGTPLTSDSGPSFSSSTESSHVNKTSARREDFNGNDDRMGLFQVTDMTFRYQNGSRNNKELEEQLRMGRLKQPPWLFQVLTPTKVNLAIVCWYETNGVVPIYVHAKPSPQGFSSFTVCGEIKRNISNTLWVDVMSPSTPSLVLGRCASSLHFRAATMTSLCFVCG</sequence>
<keyword evidence="3" id="KW-1185">Reference proteome</keyword>
<comment type="caution">
    <text evidence="2">The sequence shown here is derived from an EMBL/GenBank/DDBJ whole genome shotgun (WGS) entry which is preliminary data.</text>
</comment>
<feature type="region of interest" description="Disordered" evidence="1">
    <location>
        <begin position="106"/>
        <end position="161"/>
    </location>
</feature>
<dbReference type="EMBL" id="JBBPBN010000025">
    <property type="protein sequence ID" value="KAK9008965.1"/>
    <property type="molecule type" value="Genomic_DNA"/>
</dbReference>
<protein>
    <submittedName>
        <fullName evidence="2">Uncharacterized protein</fullName>
    </submittedName>
</protein>
<feature type="compositionally biased region" description="Basic and acidic residues" evidence="1">
    <location>
        <begin position="151"/>
        <end position="161"/>
    </location>
</feature>
<dbReference type="PANTHER" id="PTHR33167">
    <property type="entry name" value="TRANSCRIPTION FACTOR, PUTATIVE (DUF863)-RELATED"/>
    <property type="match status" value="1"/>
</dbReference>
<evidence type="ECO:0000313" key="3">
    <source>
        <dbReference type="Proteomes" id="UP001396334"/>
    </source>
</evidence>
<accession>A0ABR2R7M4</accession>
<reference evidence="2 3" key="1">
    <citation type="journal article" date="2024" name="G3 (Bethesda)">
        <title>Genome assembly of Hibiscus sabdariffa L. provides insights into metabolisms of medicinal natural products.</title>
        <authorList>
            <person name="Kim T."/>
        </authorList>
    </citation>
    <scope>NUCLEOTIDE SEQUENCE [LARGE SCALE GENOMIC DNA]</scope>
    <source>
        <strain evidence="2">TK-2024</strain>
        <tissue evidence="2">Old leaves</tissue>
    </source>
</reference>
<organism evidence="2 3">
    <name type="scientific">Hibiscus sabdariffa</name>
    <name type="common">roselle</name>
    <dbReference type="NCBI Taxonomy" id="183260"/>
    <lineage>
        <taxon>Eukaryota</taxon>
        <taxon>Viridiplantae</taxon>
        <taxon>Streptophyta</taxon>
        <taxon>Embryophyta</taxon>
        <taxon>Tracheophyta</taxon>
        <taxon>Spermatophyta</taxon>
        <taxon>Magnoliopsida</taxon>
        <taxon>eudicotyledons</taxon>
        <taxon>Gunneridae</taxon>
        <taxon>Pentapetalae</taxon>
        <taxon>rosids</taxon>
        <taxon>malvids</taxon>
        <taxon>Malvales</taxon>
        <taxon>Malvaceae</taxon>
        <taxon>Malvoideae</taxon>
        <taxon>Hibiscus</taxon>
    </lineage>
</organism>
<dbReference type="PANTHER" id="PTHR33167:SF26">
    <property type="entry name" value="EXPRESSED PROTEIN"/>
    <property type="match status" value="1"/>
</dbReference>
<evidence type="ECO:0000313" key="2">
    <source>
        <dbReference type="EMBL" id="KAK9008965.1"/>
    </source>
</evidence>
<gene>
    <name evidence="2" type="ORF">V6N11_080441</name>
</gene>